<accession>A0A0G1WAD0</accession>
<evidence type="ECO:0000256" key="1">
    <source>
        <dbReference type="SAM" id="Phobius"/>
    </source>
</evidence>
<comment type="caution">
    <text evidence="2">The sequence shown here is derived from an EMBL/GenBank/DDBJ whole genome shotgun (WGS) entry which is preliminary data.</text>
</comment>
<feature type="transmembrane region" description="Helical" evidence="1">
    <location>
        <begin position="22"/>
        <end position="55"/>
    </location>
</feature>
<proteinExistence type="predicted"/>
<gene>
    <name evidence="2" type="ORF">UY17_C0022G0002</name>
</gene>
<keyword evidence="1" id="KW-1133">Transmembrane helix</keyword>
<keyword evidence="1" id="KW-0812">Transmembrane</keyword>
<sequence length="153" mass="17478">MVNEPIKWQAPEYHFEEKRADWYIAVGIIAVSVIVTAIIFGNFIFAVLIALGIFALLIFAHRKPKIVTFEIGRGGIVADKTLHPWNSIESFWVETRIEPPKLLIKLQKVLVPLIAIPLTDISPETVREMLLEKLTEVEHREPLAEKILERLGF</sequence>
<dbReference type="AlphaFoldDB" id="A0A0G1WAD0"/>
<name>A0A0G1WAD0_9BACT</name>
<organism evidence="2 3">
    <name type="scientific">Candidatus Beckwithbacteria bacterium GW2011_GWC2_47_9</name>
    <dbReference type="NCBI Taxonomy" id="1618373"/>
    <lineage>
        <taxon>Bacteria</taxon>
        <taxon>Candidatus Beckwithiibacteriota</taxon>
    </lineage>
</organism>
<evidence type="ECO:0008006" key="4">
    <source>
        <dbReference type="Google" id="ProtNLM"/>
    </source>
</evidence>
<keyword evidence="1" id="KW-0472">Membrane</keyword>
<evidence type="ECO:0000313" key="3">
    <source>
        <dbReference type="Proteomes" id="UP000034772"/>
    </source>
</evidence>
<evidence type="ECO:0000313" key="2">
    <source>
        <dbReference type="EMBL" id="KKU87288.1"/>
    </source>
</evidence>
<reference evidence="2 3" key="1">
    <citation type="journal article" date="2015" name="Nature">
        <title>rRNA introns, odd ribosomes, and small enigmatic genomes across a large radiation of phyla.</title>
        <authorList>
            <person name="Brown C.T."/>
            <person name="Hug L.A."/>
            <person name="Thomas B.C."/>
            <person name="Sharon I."/>
            <person name="Castelle C.J."/>
            <person name="Singh A."/>
            <person name="Wilkins M.J."/>
            <person name="Williams K.H."/>
            <person name="Banfield J.F."/>
        </authorList>
    </citation>
    <scope>NUCLEOTIDE SEQUENCE [LARGE SCALE GENOMIC DNA]</scope>
</reference>
<dbReference type="EMBL" id="LCOZ01000022">
    <property type="protein sequence ID" value="KKU87288.1"/>
    <property type="molecule type" value="Genomic_DNA"/>
</dbReference>
<protein>
    <recommendedName>
        <fullName evidence="4">DUF5673 domain-containing protein</fullName>
    </recommendedName>
</protein>
<dbReference type="Proteomes" id="UP000034772">
    <property type="component" value="Unassembled WGS sequence"/>
</dbReference>